<dbReference type="SUPFAM" id="SSF48452">
    <property type="entry name" value="TPR-like"/>
    <property type="match status" value="1"/>
</dbReference>
<organism evidence="2 3">
    <name type="scientific">Kipferlia bialata</name>
    <dbReference type="NCBI Taxonomy" id="797122"/>
    <lineage>
        <taxon>Eukaryota</taxon>
        <taxon>Metamonada</taxon>
        <taxon>Carpediemonas-like organisms</taxon>
        <taxon>Kipferlia</taxon>
    </lineage>
</organism>
<sequence length="372" mass="39498">MKGGYDGYMKTIKVWTLIWIGSTSALRPQPRRMLEPVAPSQQDPGTKGSSSSASKADRAILCQVQGGPAPMPPSLLSDLQMVRASCRRAGRPLGEALVLWNAAVALDNAQQWTKAKKMYDEFLGPCRRTHYTPGVLVGMSSAATDAFLLGDLATSVELWEACLALASEAVGVVAQTSGSRWVSEPLIAASCLNNIGLALLYAGDTAGVFEAFAQALERCLEVDDPGLERVILANQSLANGQVGDFGAAKECVDRHLELTVPAGISVADAAEGAFERVANKTTPLVSRMEQTYLETNADRQLRESLDQAGETSAVLSQLGAMAQSRGSHEEALRFFTQVRNIALSTGNGESVASSAFRMGLNIGAAKEGDMMQ</sequence>
<evidence type="ECO:0000313" key="2">
    <source>
        <dbReference type="EMBL" id="GIQ84023.1"/>
    </source>
</evidence>
<feature type="region of interest" description="Disordered" evidence="1">
    <location>
        <begin position="35"/>
        <end position="55"/>
    </location>
</feature>
<protein>
    <recommendedName>
        <fullName evidence="4">Tetratricopeptide-like helical domain-containing protein</fullName>
    </recommendedName>
</protein>
<comment type="caution">
    <text evidence="2">The sequence shown here is derived from an EMBL/GenBank/DDBJ whole genome shotgun (WGS) entry which is preliminary data.</text>
</comment>
<proteinExistence type="predicted"/>
<gene>
    <name evidence="2" type="ORF">KIPB_005444</name>
</gene>
<accession>A0A9K3CX74</accession>
<reference evidence="2 3" key="1">
    <citation type="journal article" date="2018" name="PLoS ONE">
        <title>The draft genome of Kipferlia bialata reveals reductive genome evolution in fornicate parasites.</title>
        <authorList>
            <person name="Tanifuji G."/>
            <person name="Takabayashi S."/>
            <person name="Kume K."/>
            <person name="Takagi M."/>
            <person name="Nakayama T."/>
            <person name="Kamikawa R."/>
            <person name="Inagaki Y."/>
            <person name="Hashimoto T."/>
        </authorList>
    </citation>
    <scope>NUCLEOTIDE SEQUENCE [LARGE SCALE GENOMIC DNA]</scope>
    <source>
        <strain evidence="2">NY0173</strain>
    </source>
</reference>
<evidence type="ECO:0000256" key="1">
    <source>
        <dbReference type="SAM" id="MobiDB-lite"/>
    </source>
</evidence>
<feature type="non-terminal residue" evidence="2">
    <location>
        <position position="1"/>
    </location>
</feature>
<dbReference type="EMBL" id="BDIP01001277">
    <property type="protein sequence ID" value="GIQ84023.1"/>
    <property type="molecule type" value="Genomic_DNA"/>
</dbReference>
<name>A0A9K3CX74_9EUKA</name>
<evidence type="ECO:0008006" key="4">
    <source>
        <dbReference type="Google" id="ProtNLM"/>
    </source>
</evidence>
<dbReference type="InterPro" id="IPR011990">
    <property type="entry name" value="TPR-like_helical_dom_sf"/>
</dbReference>
<keyword evidence="3" id="KW-1185">Reference proteome</keyword>
<evidence type="ECO:0000313" key="3">
    <source>
        <dbReference type="Proteomes" id="UP000265618"/>
    </source>
</evidence>
<dbReference type="AlphaFoldDB" id="A0A9K3CX74"/>
<dbReference type="Gene3D" id="1.25.40.10">
    <property type="entry name" value="Tetratricopeptide repeat domain"/>
    <property type="match status" value="1"/>
</dbReference>
<feature type="compositionally biased region" description="Polar residues" evidence="1">
    <location>
        <begin position="39"/>
        <end position="48"/>
    </location>
</feature>
<dbReference type="Proteomes" id="UP000265618">
    <property type="component" value="Unassembled WGS sequence"/>
</dbReference>